<reference evidence="1" key="1">
    <citation type="submission" date="2021-06" db="EMBL/GenBank/DDBJ databases">
        <title>Updating the genus Pseudomonas: Description of 43 new species and partition of the Pseudomonas putida group.</title>
        <authorList>
            <person name="Girard L."/>
            <person name="Lood C."/>
            <person name="Vandamme P."/>
            <person name="Rokni-Zadeh H."/>
            <person name="Van Noort V."/>
            <person name="Hofte M."/>
            <person name="Lavigne R."/>
            <person name="De Mot R."/>
        </authorList>
    </citation>
    <scope>NUCLEOTIDE SEQUENCE</scope>
    <source>
        <strain evidence="1">SWRI79</strain>
    </source>
</reference>
<sequence length="42" mass="4822">MRQHTTYLQFFKVQIVHEYLQSEASIAGAALRHGINANLVHE</sequence>
<dbReference type="Proteomes" id="UP000886900">
    <property type="component" value="Unassembled WGS sequence"/>
</dbReference>
<name>A0ABS6PV52_9PSED</name>
<evidence type="ECO:0000313" key="1">
    <source>
        <dbReference type="EMBL" id="MBV4464350.1"/>
    </source>
</evidence>
<comment type="caution">
    <text evidence="1">The sequence shown here is derived from an EMBL/GenBank/DDBJ whole genome shotgun (WGS) entry which is preliminary data.</text>
</comment>
<dbReference type="EMBL" id="JAHSTV010000005">
    <property type="protein sequence ID" value="MBV4464350.1"/>
    <property type="molecule type" value="Genomic_DNA"/>
</dbReference>
<accession>A0ABS6PV52</accession>
<organism evidence="1 2">
    <name type="scientific">Pseudomonas farris</name>
    <dbReference type="NCBI Taxonomy" id="2841207"/>
    <lineage>
        <taxon>Bacteria</taxon>
        <taxon>Pseudomonadati</taxon>
        <taxon>Pseudomonadota</taxon>
        <taxon>Gammaproteobacteria</taxon>
        <taxon>Pseudomonadales</taxon>
        <taxon>Pseudomonadaceae</taxon>
        <taxon>Pseudomonas</taxon>
    </lineage>
</organism>
<keyword evidence="2" id="KW-1185">Reference proteome</keyword>
<protein>
    <submittedName>
        <fullName evidence="1">Transposase</fullName>
    </submittedName>
</protein>
<proteinExistence type="predicted"/>
<gene>
    <name evidence="1" type="ORF">KVG95_13550</name>
</gene>
<evidence type="ECO:0000313" key="2">
    <source>
        <dbReference type="Proteomes" id="UP000886900"/>
    </source>
</evidence>
<dbReference type="RefSeq" id="WP_217856791.1">
    <property type="nucleotide sequence ID" value="NZ_JAHSTV010000005.1"/>
</dbReference>